<keyword evidence="4 6" id="KW-0472">Membrane</keyword>
<dbReference type="KEGG" id="cci:CC1G_01958"/>
<evidence type="ECO:0000256" key="5">
    <source>
        <dbReference type="SAM" id="MobiDB-lite"/>
    </source>
</evidence>
<dbReference type="GO" id="GO:0005783">
    <property type="term" value="C:endoplasmic reticulum"/>
    <property type="evidence" value="ECO:0007669"/>
    <property type="project" value="TreeGrafter"/>
</dbReference>
<feature type="transmembrane region" description="Helical" evidence="6">
    <location>
        <begin position="384"/>
        <end position="403"/>
    </location>
</feature>
<dbReference type="EMBL" id="AACS02000003">
    <property type="protein sequence ID" value="EAU91469.2"/>
    <property type="molecule type" value="Genomic_DNA"/>
</dbReference>
<feature type="region of interest" description="Disordered" evidence="5">
    <location>
        <begin position="480"/>
        <end position="567"/>
    </location>
</feature>
<dbReference type="PANTHER" id="PTHR13315">
    <property type="entry name" value="METALLO PHOSPHOESTERASE RELATED"/>
    <property type="match status" value="1"/>
</dbReference>
<feature type="domain" description="Calcineurin-like phosphoesterase" evidence="7">
    <location>
        <begin position="70"/>
        <end position="266"/>
    </location>
</feature>
<evidence type="ECO:0000256" key="1">
    <source>
        <dbReference type="ARBA" id="ARBA00004141"/>
    </source>
</evidence>
<dbReference type="OMA" id="WPRHEAT"/>
<feature type="compositionally biased region" description="Low complexity" evidence="5">
    <location>
        <begin position="422"/>
        <end position="436"/>
    </location>
</feature>
<keyword evidence="9" id="KW-1185">Reference proteome</keyword>
<dbReference type="InterPro" id="IPR029052">
    <property type="entry name" value="Metallo-depent_PP-like"/>
</dbReference>
<evidence type="ECO:0000256" key="6">
    <source>
        <dbReference type="SAM" id="Phobius"/>
    </source>
</evidence>
<gene>
    <name evidence="8" type="ORF">CC1G_01958</name>
</gene>
<dbReference type="FunCoup" id="A8N637">
    <property type="interactions" value="213"/>
</dbReference>
<dbReference type="STRING" id="240176.A8N637"/>
<dbReference type="AlphaFoldDB" id="A8N637"/>
<feature type="compositionally biased region" description="Polar residues" evidence="5">
    <location>
        <begin position="482"/>
        <end position="502"/>
    </location>
</feature>
<accession>A8N637</accession>
<dbReference type="InterPro" id="IPR033308">
    <property type="entry name" value="PGAP5/Cdc1/Ted1"/>
</dbReference>
<dbReference type="RefSeq" id="XP_001830322.2">
    <property type="nucleotide sequence ID" value="XM_001830270.2"/>
</dbReference>
<comment type="subcellular location">
    <subcellularLocation>
        <location evidence="1">Membrane</location>
        <topology evidence="1">Multi-pass membrane protein</topology>
    </subcellularLocation>
</comment>
<dbReference type="Proteomes" id="UP000001861">
    <property type="component" value="Unassembled WGS sequence"/>
</dbReference>
<keyword evidence="3 6" id="KW-1133">Transmembrane helix</keyword>
<evidence type="ECO:0000256" key="4">
    <source>
        <dbReference type="ARBA" id="ARBA00023136"/>
    </source>
</evidence>
<evidence type="ECO:0000259" key="7">
    <source>
        <dbReference type="Pfam" id="PF00149"/>
    </source>
</evidence>
<dbReference type="InterPro" id="IPR004843">
    <property type="entry name" value="Calcineurin-like_PHP"/>
</dbReference>
<dbReference type="OrthoDB" id="5977743at2759"/>
<dbReference type="Pfam" id="PF00149">
    <property type="entry name" value="Metallophos"/>
    <property type="match status" value="1"/>
</dbReference>
<comment type="caution">
    <text evidence="8">The sequence shown here is derived from an EMBL/GenBank/DDBJ whole genome shotgun (WGS) entry which is preliminary data.</text>
</comment>
<feature type="transmembrane region" description="Helical" evidence="6">
    <location>
        <begin position="27"/>
        <end position="48"/>
    </location>
</feature>
<evidence type="ECO:0000313" key="9">
    <source>
        <dbReference type="Proteomes" id="UP000001861"/>
    </source>
</evidence>
<protein>
    <recommendedName>
        <fullName evidence="7">Calcineurin-like phosphoesterase domain-containing protein</fullName>
    </recommendedName>
</protein>
<dbReference type="InParanoid" id="A8N637"/>
<dbReference type="SUPFAM" id="SSF56300">
    <property type="entry name" value="Metallo-dependent phosphatases"/>
    <property type="match status" value="1"/>
</dbReference>
<dbReference type="GO" id="GO:0006506">
    <property type="term" value="P:GPI anchor biosynthetic process"/>
    <property type="evidence" value="ECO:0007669"/>
    <property type="project" value="InterPro"/>
</dbReference>
<dbReference type="PANTHER" id="PTHR13315:SF4">
    <property type="entry name" value="METALLOPHOSPHOESTERASE, ISOFORM E"/>
    <property type="match status" value="1"/>
</dbReference>
<keyword evidence="2 6" id="KW-0812">Transmembrane</keyword>
<feature type="compositionally biased region" description="Basic and acidic residues" evidence="5">
    <location>
        <begin position="540"/>
        <end position="552"/>
    </location>
</feature>
<proteinExistence type="predicted"/>
<dbReference type="GO" id="GO:0016020">
    <property type="term" value="C:membrane"/>
    <property type="evidence" value="ECO:0007669"/>
    <property type="project" value="UniProtKB-SubCell"/>
</dbReference>
<evidence type="ECO:0000313" key="8">
    <source>
        <dbReference type="EMBL" id="EAU91469.2"/>
    </source>
</evidence>
<dbReference type="GO" id="GO:0016787">
    <property type="term" value="F:hydrolase activity"/>
    <property type="evidence" value="ECO:0007669"/>
    <property type="project" value="InterPro"/>
</dbReference>
<evidence type="ECO:0000256" key="3">
    <source>
        <dbReference type="ARBA" id="ARBA00022989"/>
    </source>
</evidence>
<dbReference type="GeneID" id="6006761"/>
<evidence type="ECO:0000256" key="2">
    <source>
        <dbReference type="ARBA" id="ARBA00022692"/>
    </source>
</evidence>
<feature type="region of interest" description="Disordered" evidence="5">
    <location>
        <begin position="418"/>
        <end position="440"/>
    </location>
</feature>
<dbReference type="Gene3D" id="3.60.21.10">
    <property type="match status" value="1"/>
</dbReference>
<dbReference type="HOGENOM" id="CLU_011607_4_0_1"/>
<dbReference type="eggNOG" id="KOG3662">
    <property type="taxonomic scope" value="Eukaryota"/>
</dbReference>
<organism evidence="8 9">
    <name type="scientific">Coprinopsis cinerea (strain Okayama-7 / 130 / ATCC MYA-4618 / FGSC 9003)</name>
    <name type="common">Inky cap fungus</name>
    <name type="synonym">Hormographiella aspergillata</name>
    <dbReference type="NCBI Taxonomy" id="240176"/>
    <lineage>
        <taxon>Eukaryota</taxon>
        <taxon>Fungi</taxon>
        <taxon>Dikarya</taxon>
        <taxon>Basidiomycota</taxon>
        <taxon>Agaricomycotina</taxon>
        <taxon>Agaricomycetes</taxon>
        <taxon>Agaricomycetidae</taxon>
        <taxon>Agaricales</taxon>
        <taxon>Agaricineae</taxon>
        <taxon>Psathyrellaceae</taxon>
        <taxon>Coprinopsis</taxon>
    </lineage>
</organism>
<dbReference type="VEuPathDB" id="FungiDB:CC1G_01958"/>
<reference evidence="8 9" key="1">
    <citation type="journal article" date="2010" name="Proc. Natl. Acad. Sci. U.S.A.">
        <title>Insights into evolution of multicellular fungi from the assembled chromosomes of the mushroom Coprinopsis cinerea (Coprinus cinereus).</title>
        <authorList>
            <person name="Stajich J.E."/>
            <person name="Wilke S.K."/>
            <person name="Ahren D."/>
            <person name="Au C.H."/>
            <person name="Birren B.W."/>
            <person name="Borodovsky M."/>
            <person name="Burns C."/>
            <person name="Canback B."/>
            <person name="Casselton L.A."/>
            <person name="Cheng C.K."/>
            <person name="Deng J."/>
            <person name="Dietrich F.S."/>
            <person name="Fargo D.C."/>
            <person name="Farman M.L."/>
            <person name="Gathman A.C."/>
            <person name="Goldberg J."/>
            <person name="Guigo R."/>
            <person name="Hoegger P.J."/>
            <person name="Hooker J.B."/>
            <person name="Huggins A."/>
            <person name="James T.Y."/>
            <person name="Kamada T."/>
            <person name="Kilaru S."/>
            <person name="Kodira C."/>
            <person name="Kues U."/>
            <person name="Kupfer D."/>
            <person name="Kwan H.S."/>
            <person name="Lomsadze A."/>
            <person name="Li W."/>
            <person name="Lilly W.W."/>
            <person name="Ma L.J."/>
            <person name="Mackey A.J."/>
            <person name="Manning G."/>
            <person name="Martin F."/>
            <person name="Muraguchi H."/>
            <person name="Natvig D.O."/>
            <person name="Palmerini H."/>
            <person name="Ramesh M.A."/>
            <person name="Rehmeyer C.J."/>
            <person name="Roe B.A."/>
            <person name="Shenoy N."/>
            <person name="Stanke M."/>
            <person name="Ter-Hovhannisyan V."/>
            <person name="Tunlid A."/>
            <person name="Velagapudi R."/>
            <person name="Vision T.J."/>
            <person name="Zeng Q."/>
            <person name="Zolan M.E."/>
            <person name="Pukkila P.J."/>
        </authorList>
    </citation>
    <scope>NUCLEOTIDE SEQUENCE [LARGE SCALE GENOMIC DNA]</scope>
    <source>
        <strain evidence="9">Okayama-7 / 130 / ATCC MYA-4618 / FGSC 9003</strain>
    </source>
</reference>
<sequence>MAKSNAVLTNRSAGQSHLYSPAVRKNVFRILGIIVVIWGEIGAFYWTLRGCRWPTPKGAKGDNRKRPTHVLLLSDTQVKHPLLQSRGEAWSSVIRRFFYDLNLKKSWHVTTRLKPDVVIFLGDMLSNGKQAKNAESYSKAVKKFKKIFKTDAGVATYYVPGNNDITMGEITPVAKRVRGYFTESFGPLSQAFDVNNHTLVILNAPGLVDEDYQRAGRGVSFAKWTPIPDGPIAFVNDIASKIDAEDGEKEGKSQKPVILLSHIPLARPEMANCGPLREKGTIRRDVGHGYQSMLGRQTTTFLLKTGDNRDYCEYSHTNPDDAHSIREVTLKSFSMSVHIQRPGFQLLSIMDPSDSSTPLANPNPNTIADTPCFLPNQSKIYTSFYTPLFILTVLALFLLNYTARRKGRGRYRYNSLPPIRIGAGDSGSTSSSGRSSPVHLRAPSNTLVWATTPTWSPYSPNTPLSPRPGNNVGLPGVLRTPHSASGFNSTGPPTFRASSRPGTPTLGGSLVVPESPFRGVSVDEEDEDPMQPSQYSNSILRRESAQRRYHDDHDEEWSDVGGMGRSASTSSMALKEEEDYDMVNNETSDDQQAPFLPAPSSHSKHKRKFSEFISAPYIKGVKRGSTSERGWSWSFELAGRRRRISLRPPDIAGLRNLVSLFEGPGLHRKRQSLLAVTVVDYLSVSWPGVLTWCFIAWCLS</sequence>
<name>A8N637_COPC7</name>